<dbReference type="EMBL" id="LACC01000032">
    <property type="protein sequence ID" value="KJZ41546.1"/>
    <property type="molecule type" value="Genomic_DNA"/>
</dbReference>
<proteinExistence type="predicted"/>
<sequence length="69" mass="7320">MGELARAVRKGPRWVGKIIHASIAIGGNAMLAGNVHFIRPPTATSETLHVSLAQVGIHYILATVAMIYA</sequence>
<dbReference type="AlphaFoldDB" id="A0A0F4TAU4"/>
<evidence type="ECO:0000313" key="1">
    <source>
        <dbReference type="EMBL" id="KJZ41546.1"/>
    </source>
</evidence>
<comment type="caution">
    <text evidence="1">The sequence shown here is derived from an EMBL/GenBank/DDBJ whole genome shotgun (WGS) entry which is preliminary data.</text>
</comment>
<reference evidence="1 2" key="1">
    <citation type="submission" date="2015-03" db="EMBL/GenBank/DDBJ databases">
        <title>Comparative genomics of Pseudomonas insights into diversity of traits involved in vanlence and defense.</title>
        <authorList>
            <person name="Qin Y."/>
        </authorList>
    </citation>
    <scope>NUCLEOTIDE SEQUENCE [LARGE SCALE GENOMIC DNA]</scope>
    <source>
        <strain evidence="1 2">C8</strain>
    </source>
</reference>
<gene>
    <name evidence="1" type="ORF">VC35_23890</name>
</gene>
<accession>A0A0F4TAU4</accession>
<name>A0A0F4TAU4_PSEFL</name>
<evidence type="ECO:0000313" key="2">
    <source>
        <dbReference type="Proteomes" id="UP000033588"/>
    </source>
</evidence>
<dbReference type="Proteomes" id="UP000033588">
    <property type="component" value="Unassembled WGS sequence"/>
</dbReference>
<organism evidence="1 2">
    <name type="scientific">Pseudomonas fluorescens</name>
    <dbReference type="NCBI Taxonomy" id="294"/>
    <lineage>
        <taxon>Bacteria</taxon>
        <taxon>Pseudomonadati</taxon>
        <taxon>Pseudomonadota</taxon>
        <taxon>Gammaproteobacteria</taxon>
        <taxon>Pseudomonadales</taxon>
        <taxon>Pseudomonadaceae</taxon>
        <taxon>Pseudomonas</taxon>
    </lineage>
</organism>
<protein>
    <submittedName>
        <fullName evidence="1">Uncharacterized protein</fullName>
    </submittedName>
</protein>